<dbReference type="InterPro" id="IPR003736">
    <property type="entry name" value="PAAI_dom"/>
</dbReference>
<dbReference type="Pfam" id="PF03061">
    <property type="entry name" value="4HBT"/>
    <property type="match status" value="1"/>
</dbReference>
<accession>A0A317EHW0</accession>
<name>A0A317EHW0_9PROT</name>
<keyword evidence="2" id="KW-0378">Hydrolase</keyword>
<comment type="similarity">
    <text evidence="1">Belongs to the thioesterase PaaI family.</text>
</comment>
<evidence type="ECO:0000313" key="5">
    <source>
        <dbReference type="Proteomes" id="UP000245461"/>
    </source>
</evidence>
<sequence>MVALLADPPPDPPLASRLEAAFARQPFVALLGIRLTLVEPGHVVMEMAPQPQLTQQLGALHAGVTTTLADTAAGFAAMTLLDEGDDLVSVEFKVNLMAPGRGRHFRADARVLKAGRTLTTVEARAQALQDDGQWTDYAVFLGTMITVRPRG</sequence>
<dbReference type="OrthoDB" id="9806185at2"/>
<protein>
    <recommendedName>
        <fullName evidence="3">Thioesterase domain-containing protein</fullName>
    </recommendedName>
</protein>
<organism evidence="4 5">
    <name type="scientific">Zavarzinia aquatilis</name>
    <dbReference type="NCBI Taxonomy" id="2211142"/>
    <lineage>
        <taxon>Bacteria</taxon>
        <taxon>Pseudomonadati</taxon>
        <taxon>Pseudomonadota</taxon>
        <taxon>Alphaproteobacteria</taxon>
        <taxon>Rhodospirillales</taxon>
        <taxon>Zavarziniaceae</taxon>
        <taxon>Zavarzinia</taxon>
    </lineage>
</organism>
<dbReference type="CDD" id="cd03443">
    <property type="entry name" value="PaaI_thioesterase"/>
    <property type="match status" value="1"/>
</dbReference>
<dbReference type="InterPro" id="IPR039298">
    <property type="entry name" value="ACOT13"/>
</dbReference>
<dbReference type="PANTHER" id="PTHR21660">
    <property type="entry name" value="THIOESTERASE SUPERFAMILY MEMBER-RELATED"/>
    <property type="match status" value="1"/>
</dbReference>
<dbReference type="PANTHER" id="PTHR21660:SF1">
    <property type="entry name" value="ACYL-COENZYME A THIOESTERASE 13"/>
    <property type="match status" value="1"/>
</dbReference>
<evidence type="ECO:0000259" key="3">
    <source>
        <dbReference type="Pfam" id="PF03061"/>
    </source>
</evidence>
<dbReference type="Gene3D" id="3.10.129.10">
    <property type="entry name" value="Hotdog Thioesterase"/>
    <property type="match status" value="1"/>
</dbReference>
<evidence type="ECO:0000256" key="2">
    <source>
        <dbReference type="ARBA" id="ARBA00022801"/>
    </source>
</evidence>
<feature type="domain" description="Thioesterase" evidence="3">
    <location>
        <begin position="58"/>
        <end position="127"/>
    </location>
</feature>
<gene>
    <name evidence="4" type="ORF">DKG74_01415</name>
</gene>
<dbReference type="InterPro" id="IPR006683">
    <property type="entry name" value="Thioestr_dom"/>
</dbReference>
<dbReference type="EMBL" id="QGLE01000001">
    <property type="protein sequence ID" value="PWR25650.1"/>
    <property type="molecule type" value="Genomic_DNA"/>
</dbReference>
<proteinExistence type="inferred from homology"/>
<dbReference type="SUPFAM" id="SSF54637">
    <property type="entry name" value="Thioesterase/thiol ester dehydrase-isomerase"/>
    <property type="match status" value="1"/>
</dbReference>
<dbReference type="AlphaFoldDB" id="A0A317EHW0"/>
<dbReference type="Proteomes" id="UP000245461">
    <property type="component" value="Unassembled WGS sequence"/>
</dbReference>
<keyword evidence="5" id="KW-1185">Reference proteome</keyword>
<evidence type="ECO:0000313" key="4">
    <source>
        <dbReference type="EMBL" id="PWR25650.1"/>
    </source>
</evidence>
<evidence type="ECO:0000256" key="1">
    <source>
        <dbReference type="ARBA" id="ARBA00008324"/>
    </source>
</evidence>
<dbReference type="NCBIfam" id="TIGR00369">
    <property type="entry name" value="unchar_dom_1"/>
    <property type="match status" value="1"/>
</dbReference>
<dbReference type="GO" id="GO:0047617">
    <property type="term" value="F:fatty acyl-CoA hydrolase activity"/>
    <property type="evidence" value="ECO:0007669"/>
    <property type="project" value="InterPro"/>
</dbReference>
<reference evidence="4 5" key="1">
    <citation type="submission" date="2018-05" db="EMBL/GenBank/DDBJ databases">
        <title>Zavarzinia sp. HR-AS.</title>
        <authorList>
            <person name="Lee Y."/>
            <person name="Jeon C.O."/>
        </authorList>
    </citation>
    <scope>NUCLEOTIDE SEQUENCE [LARGE SCALE GENOMIC DNA]</scope>
    <source>
        <strain evidence="4 5">HR-AS</strain>
    </source>
</reference>
<comment type="caution">
    <text evidence="4">The sequence shown here is derived from an EMBL/GenBank/DDBJ whole genome shotgun (WGS) entry which is preliminary data.</text>
</comment>
<dbReference type="InterPro" id="IPR029069">
    <property type="entry name" value="HotDog_dom_sf"/>
</dbReference>